<evidence type="ECO:0000313" key="2">
    <source>
        <dbReference type="EMBL" id="EEZ70981.1"/>
    </source>
</evidence>
<name>D0W5G0_NEICI</name>
<gene>
    <name evidence="2" type="ORF">NEICINOT_04923</name>
</gene>
<evidence type="ECO:0000313" key="3">
    <source>
        <dbReference type="Proteomes" id="UP000003294"/>
    </source>
</evidence>
<dbReference type="Proteomes" id="UP000003294">
    <property type="component" value="Unassembled WGS sequence"/>
</dbReference>
<organism evidence="2 3">
    <name type="scientific">Neisseria cinerea ATCC 14685</name>
    <dbReference type="NCBI Taxonomy" id="546262"/>
    <lineage>
        <taxon>Bacteria</taxon>
        <taxon>Pseudomonadati</taxon>
        <taxon>Pseudomonadota</taxon>
        <taxon>Betaproteobacteria</taxon>
        <taxon>Neisseriales</taxon>
        <taxon>Neisseriaceae</taxon>
        <taxon>Neisseria</taxon>
    </lineage>
</organism>
<comment type="caution">
    <text evidence="2">The sequence shown here is derived from an EMBL/GenBank/DDBJ whole genome shotgun (WGS) entry which is preliminary data.</text>
</comment>
<protein>
    <submittedName>
        <fullName evidence="2">Uncharacterized protein</fullName>
    </submittedName>
</protein>
<accession>D0W5G0</accession>
<reference evidence="2 3" key="1">
    <citation type="submission" date="2009-10" db="EMBL/GenBank/DDBJ databases">
        <authorList>
            <person name="Weinstock G."/>
            <person name="Sodergren E."/>
            <person name="Clifton S."/>
            <person name="Fulton L."/>
            <person name="Fulton B."/>
            <person name="Courtney L."/>
            <person name="Fronick C."/>
            <person name="Harrison M."/>
            <person name="Strong C."/>
            <person name="Farmer C."/>
            <person name="Delahaunty K."/>
            <person name="Markovic C."/>
            <person name="Hall O."/>
            <person name="Minx P."/>
            <person name="Tomlinson C."/>
            <person name="Mitreva M."/>
            <person name="Nelson J."/>
            <person name="Hou S."/>
            <person name="Wollam A."/>
            <person name="Pepin K.H."/>
            <person name="Johnson M."/>
            <person name="Bhonagiri V."/>
            <person name="Nash W.E."/>
            <person name="Warren W."/>
            <person name="Chinwalla A."/>
            <person name="Mardis E.R."/>
            <person name="Wilson R.K."/>
        </authorList>
    </citation>
    <scope>NUCLEOTIDE SEQUENCE [LARGE SCALE GENOMIC DNA]</scope>
    <source>
        <strain evidence="2 3">ATCC 14685</strain>
    </source>
</reference>
<dbReference type="STRING" id="546262.NEICINOT_04923"/>
<dbReference type="AlphaFoldDB" id="D0W5G0"/>
<feature type="region of interest" description="Disordered" evidence="1">
    <location>
        <begin position="24"/>
        <end position="51"/>
    </location>
</feature>
<dbReference type="EMBL" id="ACDY02000014">
    <property type="protein sequence ID" value="EEZ70981.1"/>
    <property type="molecule type" value="Genomic_DNA"/>
</dbReference>
<proteinExistence type="predicted"/>
<evidence type="ECO:0000256" key="1">
    <source>
        <dbReference type="SAM" id="MobiDB-lite"/>
    </source>
</evidence>
<sequence>MPSETLRFRRHFDRRQTYFGNTKNLINNSLNTKPNTPKPKTKNKTAMPNLPALDSLPKFQTIKPKKIIKPVRQIFNAQSAKTASSIFFSYC</sequence>